<dbReference type="Gene3D" id="2.40.160.10">
    <property type="entry name" value="Porin"/>
    <property type="match status" value="1"/>
</dbReference>
<dbReference type="InterPro" id="IPR023614">
    <property type="entry name" value="Porin_dom_sf"/>
</dbReference>
<feature type="signal peptide" evidence="1">
    <location>
        <begin position="1"/>
        <end position="20"/>
    </location>
</feature>
<dbReference type="InterPro" id="IPR033900">
    <property type="entry name" value="Gram_neg_porin_domain"/>
</dbReference>
<evidence type="ECO:0000256" key="1">
    <source>
        <dbReference type="SAM" id="SignalP"/>
    </source>
</evidence>
<dbReference type="GO" id="GO:0016020">
    <property type="term" value="C:membrane"/>
    <property type="evidence" value="ECO:0007669"/>
    <property type="project" value="InterPro"/>
</dbReference>
<dbReference type="NCBIfam" id="NF033922">
    <property type="entry name" value="opr_porin_1"/>
    <property type="match status" value="1"/>
</dbReference>
<dbReference type="GO" id="GO:0015288">
    <property type="term" value="F:porin activity"/>
    <property type="evidence" value="ECO:0007669"/>
    <property type="project" value="InterPro"/>
</dbReference>
<dbReference type="SUPFAM" id="SSF56935">
    <property type="entry name" value="Porins"/>
    <property type="match status" value="1"/>
</dbReference>
<evidence type="ECO:0000313" key="4">
    <source>
        <dbReference type="Proteomes" id="UP000290172"/>
    </source>
</evidence>
<keyword evidence="1" id="KW-0732">Signal</keyword>
<dbReference type="AlphaFoldDB" id="A0A4Q0YBD3"/>
<accession>A0A4Q0YBD3</accession>
<feature type="domain" description="Porin" evidence="2">
    <location>
        <begin position="7"/>
        <end position="356"/>
    </location>
</feature>
<comment type="caution">
    <text evidence="3">The sequence shown here is derived from an EMBL/GenBank/DDBJ whole genome shotgun (WGS) entry which is preliminary data.</text>
</comment>
<dbReference type="Pfam" id="PF13609">
    <property type="entry name" value="Porin_4"/>
    <property type="match status" value="1"/>
</dbReference>
<feature type="chain" id="PRO_5020450959" description="Porin domain-containing protein" evidence="1">
    <location>
        <begin position="21"/>
        <end position="371"/>
    </location>
</feature>
<evidence type="ECO:0000313" key="3">
    <source>
        <dbReference type="EMBL" id="RXJ67637.1"/>
    </source>
</evidence>
<reference evidence="3 4" key="1">
    <citation type="submission" date="2017-10" db="EMBL/GenBank/DDBJ databases">
        <title>Genomics of the genus Arcobacter.</title>
        <authorList>
            <person name="Perez-Cataluna A."/>
            <person name="Figueras M.J."/>
        </authorList>
    </citation>
    <scope>NUCLEOTIDE SEQUENCE [LARGE SCALE GENOMIC DNA]</scope>
    <source>
        <strain evidence="3 4">CECT 8993</strain>
    </source>
</reference>
<dbReference type="EMBL" id="PDKJ01000008">
    <property type="protein sequence ID" value="RXJ67637.1"/>
    <property type="molecule type" value="Genomic_DNA"/>
</dbReference>
<sequence>MKKIILAMAASLLLAGNAVAENSFEKAFKEGTVSGDITLHAERQNNSGSNKDAGFSMGSVNLGFETGELNGFKLTFGFRGNHDFSEVEDGDFESLGEVSEQTDALLHTATISYTNQYFNLSVGRQEVDLEWLSDYHEAAVLGITAIPDTTVVFGVTRRIAIADEDAALDNFHDFGKNDSGEDIDFAAVLDVKYEGIEGLVLNPYFYDADNLAKWYGLKVDYDTDLFGVTLHGAQSDIENLSEDGEIYHLEGRLNLANVGLKLGYISTDKDQGAGYMDSLGDNISPFEDGNQVYEADADTTYFSLGYEIAGVELGALYGKTEYGSNEEKELNLTVDYNITESISLGALYVDVNAQDSDDDYNRFGLTLQYTF</sequence>
<dbReference type="NCBIfam" id="NF033923">
    <property type="entry name" value="opr_proin_2"/>
    <property type="match status" value="1"/>
</dbReference>
<evidence type="ECO:0000259" key="2">
    <source>
        <dbReference type="Pfam" id="PF13609"/>
    </source>
</evidence>
<organism evidence="3 4">
    <name type="scientific">Halarcobacter ebronensis</name>
    <dbReference type="NCBI Taxonomy" id="1462615"/>
    <lineage>
        <taxon>Bacteria</taxon>
        <taxon>Pseudomonadati</taxon>
        <taxon>Campylobacterota</taxon>
        <taxon>Epsilonproteobacteria</taxon>
        <taxon>Campylobacterales</taxon>
        <taxon>Arcobacteraceae</taxon>
        <taxon>Halarcobacter</taxon>
    </lineage>
</organism>
<name>A0A4Q0YBD3_9BACT</name>
<dbReference type="Proteomes" id="UP000290172">
    <property type="component" value="Unassembled WGS sequence"/>
</dbReference>
<gene>
    <name evidence="3" type="ORF">CRV08_09715</name>
</gene>
<protein>
    <recommendedName>
        <fullName evidence="2">Porin domain-containing protein</fullName>
    </recommendedName>
</protein>
<proteinExistence type="predicted"/>
<dbReference type="RefSeq" id="WP_128981557.1">
    <property type="nucleotide sequence ID" value="NZ_PDKJ01000008.1"/>
</dbReference>